<gene>
    <name evidence="1" type="ORF">ATANTOWER_001273</name>
</gene>
<keyword evidence="2" id="KW-1185">Reference proteome</keyword>
<evidence type="ECO:0000313" key="1">
    <source>
        <dbReference type="EMBL" id="MED6245285.1"/>
    </source>
</evidence>
<organism evidence="1 2">
    <name type="scientific">Ataeniobius toweri</name>
    <dbReference type="NCBI Taxonomy" id="208326"/>
    <lineage>
        <taxon>Eukaryota</taxon>
        <taxon>Metazoa</taxon>
        <taxon>Chordata</taxon>
        <taxon>Craniata</taxon>
        <taxon>Vertebrata</taxon>
        <taxon>Euteleostomi</taxon>
        <taxon>Actinopterygii</taxon>
        <taxon>Neopterygii</taxon>
        <taxon>Teleostei</taxon>
        <taxon>Neoteleostei</taxon>
        <taxon>Acanthomorphata</taxon>
        <taxon>Ovalentaria</taxon>
        <taxon>Atherinomorphae</taxon>
        <taxon>Cyprinodontiformes</taxon>
        <taxon>Goodeidae</taxon>
        <taxon>Ataeniobius</taxon>
    </lineage>
</organism>
<name>A0ABU7B5A0_9TELE</name>
<dbReference type="EMBL" id="JAHUTI010040465">
    <property type="protein sequence ID" value="MED6245285.1"/>
    <property type="molecule type" value="Genomic_DNA"/>
</dbReference>
<accession>A0ABU7B5A0</accession>
<proteinExistence type="predicted"/>
<reference evidence="1 2" key="1">
    <citation type="submission" date="2021-07" db="EMBL/GenBank/DDBJ databases">
        <authorList>
            <person name="Palmer J.M."/>
        </authorList>
    </citation>
    <scope>NUCLEOTIDE SEQUENCE [LARGE SCALE GENOMIC DNA]</scope>
    <source>
        <strain evidence="1 2">AT_MEX2019</strain>
        <tissue evidence="1">Muscle</tissue>
    </source>
</reference>
<evidence type="ECO:0000313" key="2">
    <source>
        <dbReference type="Proteomes" id="UP001345963"/>
    </source>
</evidence>
<comment type="caution">
    <text evidence="1">The sequence shown here is derived from an EMBL/GenBank/DDBJ whole genome shotgun (WGS) entry which is preliminary data.</text>
</comment>
<sequence>MDQKFTLRFILQSSAESQRVQTCSTYQLEGPRGTLKRANLFTTQHFHIDYLPSSCRELCKPNRSQPRKSPIRKMFPLKRGHTCDCASADFRYHSSMNSADCTPHSLVEQGHITSCICFR</sequence>
<protein>
    <submittedName>
        <fullName evidence="1">Uncharacterized protein</fullName>
    </submittedName>
</protein>
<dbReference type="Proteomes" id="UP001345963">
    <property type="component" value="Unassembled WGS sequence"/>
</dbReference>